<keyword evidence="5" id="KW-0479">Metal-binding</keyword>
<dbReference type="InterPro" id="IPR014395">
    <property type="entry name" value="Pen/GL7ACA/AHL_acylase"/>
</dbReference>
<evidence type="ECO:0000313" key="6">
    <source>
        <dbReference type="EMBL" id="QGW28668.1"/>
    </source>
</evidence>
<accession>A0A6I6GLW9</accession>
<dbReference type="Gene3D" id="3.60.20.10">
    <property type="entry name" value="Glutamine Phosphoribosylpyrophosphate, subunit 1, domain 1"/>
    <property type="match status" value="1"/>
</dbReference>
<evidence type="ECO:0000256" key="5">
    <source>
        <dbReference type="PIRSR" id="PIRSR001227-2"/>
    </source>
</evidence>
<dbReference type="KEGG" id="fls:GLV81_11680"/>
<dbReference type="AlphaFoldDB" id="A0A6I6GLW9"/>
<evidence type="ECO:0000256" key="1">
    <source>
        <dbReference type="ARBA" id="ARBA00006586"/>
    </source>
</evidence>
<dbReference type="InterPro" id="IPR002692">
    <property type="entry name" value="S45"/>
</dbReference>
<dbReference type="Proteomes" id="UP000426027">
    <property type="component" value="Chromosome"/>
</dbReference>
<evidence type="ECO:0000313" key="7">
    <source>
        <dbReference type="Proteomes" id="UP000426027"/>
    </source>
</evidence>
<dbReference type="InterPro" id="IPR043147">
    <property type="entry name" value="Penicillin_amidase_A-knob"/>
</dbReference>
<dbReference type="GO" id="GO:0017000">
    <property type="term" value="P:antibiotic biosynthetic process"/>
    <property type="evidence" value="ECO:0007669"/>
    <property type="project" value="InterPro"/>
</dbReference>
<dbReference type="EMBL" id="CP046566">
    <property type="protein sequence ID" value="QGW28668.1"/>
    <property type="molecule type" value="Genomic_DNA"/>
</dbReference>
<dbReference type="Gene3D" id="1.10.1400.10">
    <property type="match status" value="1"/>
</dbReference>
<dbReference type="Pfam" id="PF01804">
    <property type="entry name" value="Penicil_amidase"/>
    <property type="match status" value="1"/>
</dbReference>
<sequence length="814" mass="91426">MRILPFTICAILTTGLVVALNSKLGTVPPLGKMLSPSHGLWQNAEAADADFSLDIQSPYLKAPVEVYLDDRLVPHVFAQNDPDAYFAQGYLHAKFRLWQMQFQVLAAGGRLCEVLGEKVGDNSVLEKHDRKFRRMGMMLAAENSVKAMNEVPEDKAAMEAYAAGVNHYIHQLSPAQYPIEFKLLDYAPEEWTPFHSALFLKYMSYDLASDLDDFAMTNLRDHLGKEMFGKAFPAQADSLDPISPKGTVYNVQTPLPVKPANVDSLETAEPTGIAYEVDKPDPDNGSNNWVVGGSRTASGRPILCNDPHLGLNLPSLWFEIQLVTPEYNTYGVSFPGAPSVVIGFNDSIAWGVTNAMRDVMDFYEVKFRDSSMNEYLYNGEWVKTEWRTETIRIRGKADYIDKIPLTVWGPVMYDGTFQSELKNGKAYAIRWKAIDNSLELGAFKGLNRAKNYEDYLAAIRLFKCPGQNFVFASKTDTIAWWQQAKFPAKWRGQGDFVMPGWDSTYRWQGIIADDDNVHMKNPARGFVSSANQLPADSAYPFYLGGVHDVYRGVIINRLLSAKTGVTVDSMKQMQTDNYNIFAEMARTVLLNNVQENDLSSAAKLLLDDYRRWNMRADATEKGMSIFYTWWNNFADTVWTDNITRKDGLPVPFPHDNTLLEGIIRDSAFVFVDNINTPAIETLPQMLTAALNKTAEDLKTAKDLSWSAFRNVRISHLLSGLPGFSRMHLPIGGGAKIINATKETHGPSWRVIVHMTDKTEAWGVYPGGQSGNPGSKYYDQFVDQWAKGEYNALWLMTANDKQSPKAKWKITFSKS</sequence>
<dbReference type="RefSeq" id="WP_157479021.1">
    <property type="nucleotide sequence ID" value="NZ_CP046566.1"/>
</dbReference>
<dbReference type="Gene3D" id="1.10.439.10">
    <property type="entry name" value="Penicillin Amidohydrolase, domain 1"/>
    <property type="match status" value="1"/>
</dbReference>
<dbReference type="InterPro" id="IPR043146">
    <property type="entry name" value="Penicillin_amidase_N_B-knob"/>
</dbReference>
<dbReference type="CDD" id="cd03747">
    <property type="entry name" value="Ntn_PGA_like"/>
    <property type="match status" value="1"/>
</dbReference>
<organism evidence="6 7">
    <name type="scientific">Phnomibacter ginsenosidimutans</name>
    <dbReference type="NCBI Taxonomy" id="2676868"/>
    <lineage>
        <taxon>Bacteria</taxon>
        <taxon>Pseudomonadati</taxon>
        <taxon>Bacteroidota</taxon>
        <taxon>Chitinophagia</taxon>
        <taxon>Chitinophagales</taxon>
        <taxon>Chitinophagaceae</taxon>
        <taxon>Phnomibacter</taxon>
    </lineage>
</organism>
<evidence type="ECO:0000256" key="3">
    <source>
        <dbReference type="ARBA" id="ARBA00023145"/>
    </source>
</evidence>
<comment type="cofactor">
    <cofactor evidence="5">
        <name>Ca(2+)</name>
        <dbReference type="ChEBI" id="CHEBI:29108"/>
    </cofactor>
    <text evidence="5">Binds 1 Ca(2+) ion per dimer.</text>
</comment>
<feature type="binding site" evidence="5">
    <location>
        <position position="361"/>
    </location>
    <ligand>
        <name>Ca(2+)</name>
        <dbReference type="ChEBI" id="CHEBI:29108"/>
    </ligand>
</feature>
<reference evidence="6 7" key="1">
    <citation type="submission" date="2019-11" db="EMBL/GenBank/DDBJ databases">
        <authorList>
            <person name="Im W.T."/>
        </authorList>
    </citation>
    <scope>NUCLEOTIDE SEQUENCE [LARGE SCALE GENOMIC DNA]</scope>
    <source>
        <strain evidence="6 7">SB-02</strain>
    </source>
</reference>
<evidence type="ECO:0000256" key="4">
    <source>
        <dbReference type="PIRSR" id="PIRSR001227-1"/>
    </source>
</evidence>
<gene>
    <name evidence="6" type="ORF">GLV81_11680</name>
</gene>
<keyword evidence="7" id="KW-1185">Reference proteome</keyword>
<keyword evidence="2" id="KW-0378">Hydrolase</keyword>
<dbReference type="Gene3D" id="2.30.120.10">
    <property type="match status" value="1"/>
</dbReference>
<dbReference type="InterPro" id="IPR023343">
    <property type="entry name" value="Penicillin_amidase_dom1"/>
</dbReference>
<comment type="similarity">
    <text evidence="1">Belongs to the peptidase S45 family.</text>
</comment>
<dbReference type="InterPro" id="IPR029055">
    <property type="entry name" value="Ntn_hydrolases_N"/>
</dbReference>
<dbReference type="GO" id="GO:0016811">
    <property type="term" value="F:hydrolase activity, acting on carbon-nitrogen (but not peptide) bonds, in linear amides"/>
    <property type="evidence" value="ECO:0007669"/>
    <property type="project" value="InterPro"/>
</dbReference>
<dbReference type="GO" id="GO:0046872">
    <property type="term" value="F:metal ion binding"/>
    <property type="evidence" value="ECO:0007669"/>
    <property type="project" value="UniProtKB-KW"/>
</dbReference>
<protein>
    <submittedName>
        <fullName evidence="6">Penicillin acylase family protein</fullName>
    </submittedName>
</protein>
<name>A0A6I6GLW9_9BACT</name>
<keyword evidence="5" id="KW-0106">Calcium</keyword>
<dbReference type="PANTHER" id="PTHR34218">
    <property type="entry name" value="PEPTIDASE S45 PENICILLIN AMIDASE"/>
    <property type="match status" value="1"/>
</dbReference>
<feature type="binding site" evidence="5">
    <location>
        <position position="358"/>
    </location>
    <ligand>
        <name>Ca(2+)</name>
        <dbReference type="ChEBI" id="CHEBI:29108"/>
    </ligand>
</feature>
<dbReference type="PANTHER" id="PTHR34218:SF4">
    <property type="entry name" value="ACYL-HOMOSERINE LACTONE ACYLASE QUIP"/>
    <property type="match status" value="1"/>
</dbReference>
<evidence type="ECO:0000256" key="2">
    <source>
        <dbReference type="ARBA" id="ARBA00022801"/>
    </source>
</evidence>
<feature type="active site" description="Nucleophile" evidence="4">
    <location>
        <position position="286"/>
    </location>
</feature>
<dbReference type="SUPFAM" id="SSF56235">
    <property type="entry name" value="N-terminal nucleophile aminohydrolases (Ntn hydrolases)"/>
    <property type="match status" value="1"/>
</dbReference>
<dbReference type="PIRSF" id="PIRSF001227">
    <property type="entry name" value="Pen_acylase"/>
    <property type="match status" value="1"/>
</dbReference>
<proteinExistence type="inferred from homology"/>
<keyword evidence="3" id="KW-0865">Zymogen</keyword>